<keyword evidence="9" id="KW-1185">Reference proteome</keyword>
<dbReference type="Pfam" id="PF13649">
    <property type="entry name" value="Methyltransf_25"/>
    <property type="match status" value="1"/>
</dbReference>
<dbReference type="EMBL" id="JAKFHA010000004">
    <property type="protein sequence ID" value="MCF2527494.1"/>
    <property type="molecule type" value="Genomic_DNA"/>
</dbReference>
<proteinExistence type="predicted"/>
<dbReference type="InterPro" id="IPR014777">
    <property type="entry name" value="4pyrrole_Mease_sub1"/>
</dbReference>
<keyword evidence="2" id="KW-0169">Cobalamin biosynthesis</keyword>
<evidence type="ECO:0000313" key="8">
    <source>
        <dbReference type="EMBL" id="MCF2527494.1"/>
    </source>
</evidence>
<dbReference type="Proteomes" id="UP001165378">
    <property type="component" value="Unassembled WGS sequence"/>
</dbReference>
<dbReference type="AlphaFoldDB" id="A0AA41PX69"/>
<keyword evidence="4" id="KW-0808">Transferase</keyword>
<dbReference type="InterPro" id="IPR014776">
    <property type="entry name" value="4pyrrole_Mease_sub2"/>
</dbReference>
<name>A0AA41PX69_9ACTN</name>
<dbReference type="InterPro" id="IPR035996">
    <property type="entry name" value="4pyrrol_Methylase_sf"/>
</dbReference>
<dbReference type="SUPFAM" id="SSF53335">
    <property type="entry name" value="S-adenosyl-L-methionine-dependent methyltransferases"/>
    <property type="match status" value="1"/>
</dbReference>
<evidence type="ECO:0000256" key="5">
    <source>
        <dbReference type="ARBA" id="ARBA00022691"/>
    </source>
</evidence>
<organism evidence="8 9">
    <name type="scientific">Yinghuangia soli</name>
    <dbReference type="NCBI Taxonomy" id="2908204"/>
    <lineage>
        <taxon>Bacteria</taxon>
        <taxon>Bacillati</taxon>
        <taxon>Actinomycetota</taxon>
        <taxon>Actinomycetes</taxon>
        <taxon>Kitasatosporales</taxon>
        <taxon>Streptomycetaceae</taxon>
        <taxon>Yinghuangia</taxon>
    </lineage>
</organism>
<comment type="caution">
    <text evidence="8">The sequence shown here is derived from an EMBL/GenBank/DDBJ whole genome shotgun (WGS) entry which is preliminary data.</text>
</comment>
<evidence type="ECO:0000256" key="1">
    <source>
        <dbReference type="ARBA" id="ARBA00004953"/>
    </source>
</evidence>
<dbReference type="PANTHER" id="PTHR43182">
    <property type="entry name" value="COBALT-PRECORRIN-6B C(15)-METHYLTRANSFERASE (DECARBOXYLATING)"/>
    <property type="match status" value="1"/>
</dbReference>
<dbReference type="Gene3D" id="3.30.950.10">
    <property type="entry name" value="Methyltransferase, Cobalt-precorrin-4 Transmethylase, Domain 2"/>
    <property type="match status" value="1"/>
</dbReference>
<dbReference type="Gene3D" id="3.40.1010.10">
    <property type="entry name" value="Cobalt-precorrin-4 Transmethylase, Domain 1"/>
    <property type="match status" value="1"/>
</dbReference>
<keyword evidence="5" id="KW-0949">S-adenosyl-L-methionine</keyword>
<dbReference type="InterPro" id="IPR041698">
    <property type="entry name" value="Methyltransf_25"/>
</dbReference>
<evidence type="ECO:0000256" key="2">
    <source>
        <dbReference type="ARBA" id="ARBA00022573"/>
    </source>
</evidence>
<gene>
    <name evidence="8" type="primary">cbiE</name>
    <name evidence="8" type="ORF">LZ495_09750</name>
</gene>
<dbReference type="GO" id="GO:0032259">
    <property type="term" value="P:methylation"/>
    <property type="evidence" value="ECO:0007669"/>
    <property type="project" value="UniProtKB-KW"/>
</dbReference>
<evidence type="ECO:0000256" key="4">
    <source>
        <dbReference type="ARBA" id="ARBA00022679"/>
    </source>
</evidence>
<dbReference type="InterPro" id="IPR006365">
    <property type="entry name" value="Cbl_synth_CobL"/>
</dbReference>
<dbReference type="InterPro" id="IPR029063">
    <property type="entry name" value="SAM-dependent_MTases_sf"/>
</dbReference>
<accession>A0AA41PX69</accession>
<evidence type="ECO:0000259" key="6">
    <source>
        <dbReference type="Pfam" id="PF00590"/>
    </source>
</evidence>
<evidence type="ECO:0000259" key="7">
    <source>
        <dbReference type="Pfam" id="PF13649"/>
    </source>
</evidence>
<sequence>MADRVTVIGWDGAPLSAAARTALGSATLVAGGARHLDAVPLPDGAERVVMGNVHVAARRISEHRGSAVVVASGDPGFFGIVRILRRPEYGLELEIVPAVSSVAHAFARAAMPWDDAKVVSAHGRELRRAVNVCRAYGKVAVLTGPGSGPAELGLMLRDVPRTFVVCENLGTDQEEVTMLAADMAADRTWSDPNVVIVVGPNPVTSAPAGWIAGQRPTFPGPVRGWGLPDDAYDSAGAAVTRADVRAAALARLGPRPGDLVWDIGAGSGALSVEAARHGAAVIAVDRDPVGCEHIQANAARYGVEVQVVAGTAPDTLSRLPDPDTVFIGGGGLEVVAACAARRPERVVTALKALESVGAVHHALTGAGYEVSGTLLQSSRLVPAGGQAHRLAPDEPVFVLWGERL</sequence>
<dbReference type="SUPFAM" id="SSF53790">
    <property type="entry name" value="Tetrapyrrole methylase"/>
    <property type="match status" value="1"/>
</dbReference>
<dbReference type="InterPro" id="IPR012818">
    <property type="entry name" value="CbiE"/>
</dbReference>
<comment type="pathway">
    <text evidence="1">Cofactor biosynthesis; adenosylcobalamin biosynthesis.</text>
</comment>
<dbReference type="InterPro" id="IPR000878">
    <property type="entry name" value="4pyrrol_Mease"/>
</dbReference>
<dbReference type="CDD" id="cd02440">
    <property type="entry name" value="AdoMet_MTases"/>
    <property type="match status" value="1"/>
</dbReference>
<dbReference type="GO" id="GO:0009236">
    <property type="term" value="P:cobalamin biosynthetic process"/>
    <property type="evidence" value="ECO:0007669"/>
    <property type="project" value="UniProtKB-KW"/>
</dbReference>
<dbReference type="GO" id="GO:0008276">
    <property type="term" value="F:protein methyltransferase activity"/>
    <property type="evidence" value="ECO:0007669"/>
    <property type="project" value="InterPro"/>
</dbReference>
<dbReference type="InterPro" id="IPR050714">
    <property type="entry name" value="Cobalamin_biosynth_MTase"/>
</dbReference>
<keyword evidence="3" id="KW-0489">Methyltransferase</keyword>
<evidence type="ECO:0000256" key="3">
    <source>
        <dbReference type="ARBA" id="ARBA00022603"/>
    </source>
</evidence>
<protein>
    <submittedName>
        <fullName evidence="8">Precorrin-6y C5,15-methyltransferase (Decarboxylating) subunit CbiE</fullName>
    </submittedName>
</protein>
<reference evidence="8" key="1">
    <citation type="submission" date="2022-01" db="EMBL/GenBank/DDBJ databases">
        <title>Genome-Based Taxonomic Classification of the Phylum Actinobacteria.</title>
        <authorList>
            <person name="Gao Y."/>
        </authorList>
    </citation>
    <scope>NUCLEOTIDE SEQUENCE</scope>
    <source>
        <strain evidence="8">KLBMP 8922</strain>
    </source>
</reference>
<feature type="domain" description="Tetrapyrrole methylase" evidence="6">
    <location>
        <begin position="15"/>
        <end position="177"/>
    </location>
</feature>
<feature type="domain" description="Methyltransferase" evidence="7">
    <location>
        <begin position="260"/>
        <end position="327"/>
    </location>
</feature>
<dbReference type="PANTHER" id="PTHR43182:SF1">
    <property type="entry name" value="COBALT-PRECORRIN-7 C(5)-METHYLTRANSFERASE"/>
    <property type="match status" value="1"/>
</dbReference>
<dbReference type="PIRSF" id="PIRSF036428">
    <property type="entry name" value="CobL"/>
    <property type="match status" value="1"/>
</dbReference>
<dbReference type="NCBIfam" id="TIGR02467">
    <property type="entry name" value="CbiE"/>
    <property type="match status" value="1"/>
</dbReference>
<dbReference type="Gene3D" id="3.40.50.150">
    <property type="entry name" value="Vaccinia Virus protein VP39"/>
    <property type="match status" value="1"/>
</dbReference>
<dbReference type="CDD" id="cd11644">
    <property type="entry name" value="Precorrin-6Y-MT"/>
    <property type="match status" value="1"/>
</dbReference>
<dbReference type="Pfam" id="PF00590">
    <property type="entry name" value="TP_methylase"/>
    <property type="match status" value="1"/>
</dbReference>
<dbReference type="RefSeq" id="WP_235051644.1">
    <property type="nucleotide sequence ID" value="NZ_JAKFHA010000004.1"/>
</dbReference>
<evidence type="ECO:0000313" key="9">
    <source>
        <dbReference type="Proteomes" id="UP001165378"/>
    </source>
</evidence>